<dbReference type="Pfam" id="PF05773">
    <property type="entry name" value="RWD"/>
    <property type="match status" value="1"/>
</dbReference>
<dbReference type="InterPro" id="IPR020568">
    <property type="entry name" value="Ribosomal_Su5_D2-typ_SF"/>
</dbReference>
<dbReference type="GO" id="GO:0006446">
    <property type="term" value="P:regulation of translational initiation"/>
    <property type="evidence" value="ECO:0007669"/>
    <property type="project" value="TreeGrafter"/>
</dbReference>
<accession>A0A8K0JPJ8</accession>
<comment type="caution">
    <text evidence="4">The sequence shown here is derived from an EMBL/GenBank/DDBJ whole genome shotgun (WGS) entry which is preliminary data.</text>
</comment>
<evidence type="ECO:0000259" key="2">
    <source>
        <dbReference type="Pfam" id="PF01205"/>
    </source>
</evidence>
<dbReference type="SUPFAM" id="SSF54211">
    <property type="entry name" value="Ribosomal protein S5 domain 2-like"/>
    <property type="match status" value="1"/>
</dbReference>
<evidence type="ECO:0000313" key="5">
    <source>
        <dbReference type="Proteomes" id="UP000812966"/>
    </source>
</evidence>
<protein>
    <recommendedName>
        <fullName evidence="6">RWD domain-containing protein</fullName>
    </recommendedName>
</protein>
<dbReference type="GO" id="GO:0005737">
    <property type="term" value="C:cytoplasm"/>
    <property type="evidence" value="ECO:0007669"/>
    <property type="project" value="TreeGrafter"/>
</dbReference>
<dbReference type="PANTHER" id="PTHR16301:SF24">
    <property type="entry name" value="RWD DOMAIN-CONTAINING PROTEIN"/>
    <property type="match status" value="1"/>
</dbReference>
<dbReference type="Pfam" id="PF01205">
    <property type="entry name" value="Impact_N"/>
    <property type="match status" value="1"/>
</dbReference>
<dbReference type="InterPro" id="IPR001498">
    <property type="entry name" value="Impact_N"/>
</dbReference>
<dbReference type="Proteomes" id="UP000812966">
    <property type="component" value="Unassembled WGS sequence"/>
</dbReference>
<keyword evidence="5" id="KW-1185">Reference proteome</keyword>
<dbReference type="GO" id="GO:0140469">
    <property type="term" value="P:GCN2-mediated signaling"/>
    <property type="evidence" value="ECO:0007669"/>
    <property type="project" value="TreeGrafter"/>
</dbReference>
<feature type="domain" description="RWD" evidence="3">
    <location>
        <begin position="36"/>
        <end position="136"/>
    </location>
</feature>
<dbReference type="AlphaFoldDB" id="A0A8K0JPJ8"/>
<reference evidence="4" key="1">
    <citation type="submission" date="2020-04" db="EMBL/GenBank/DDBJ databases">
        <title>Analysis of mating type loci in Filobasidium floriforme.</title>
        <authorList>
            <person name="Nowrousian M."/>
        </authorList>
    </citation>
    <scope>NUCLEOTIDE SEQUENCE</scope>
    <source>
        <strain evidence="4">CBS 6242</strain>
    </source>
</reference>
<evidence type="ECO:0000259" key="3">
    <source>
        <dbReference type="Pfam" id="PF05773"/>
    </source>
</evidence>
<gene>
    <name evidence="4" type="ORF">FFLO_01408</name>
</gene>
<dbReference type="InterPro" id="IPR006575">
    <property type="entry name" value="RWD_dom"/>
</dbReference>
<feature type="domain" description="Impact N-terminal" evidence="2">
    <location>
        <begin position="247"/>
        <end position="338"/>
    </location>
</feature>
<dbReference type="Gene3D" id="3.30.230.30">
    <property type="entry name" value="Impact, N-terminal domain"/>
    <property type="match status" value="1"/>
</dbReference>
<sequence>MPDRTSQTIQEAHHEFEETVQEWLDSMQLDSRTEAIVSEMQSLAAIYPDSCKMMIPPTETKARCSVPEPGQLMRYELFLPLFDLSEWDALLATLPGERRTATDLPIVQLLVTLSPEYPETSPPQLQLGGKYIGNYTIDIALFGEVTKIFLSQHGPAFVAGAPCVFDGTEHVLSSTKDWYTRQVMEDASGEKVREMEREERVSAAISIRKDDDLGEAKQPRTNDSTTARATLPANTIIYSSEPITVSRSVFIGHAVAISDPAEVSPVLDYLLNDKSRKLAKATHPLIFAYRVVRKAQAGHDAVVIADNDDDGESAAGGRLAHLLQILELENVLVIVSRWVSKSCQLIPNTKALTGSVRRLVWRVSG</sequence>
<dbReference type="PANTHER" id="PTHR16301">
    <property type="entry name" value="IMPACT-RELATED"/>
    <property type="match status" value="1"/>
</dbReference>
<dbReference type="EMBL" id="JABELV010000020">
    <property type="protein sequence ID" value="KAG7563100.1"/>
    <property type="molecule type" value="Genomic_DNA"/>
</dbReference>
<evidence type="ECO:0000256" key="1">
    <source>
        <dbReference type="ARBA" id="ARBA00007665"/>
    </source>
</evidence>
<proteinExistence type="inferred from homology"/>
<organism evidence="4 5">
    <name type="scientific">Filobasidium floriforme</name>
    <dbReference type="NCBI Taxonomy" id="5210"/>
    <lineage>
        <taxon>Eukaryota</taxon>
        <taxon>Fungi</taxon>
        <taxon>Dikarya</taxon>
        <taxon>Basidiomycota</taxon>
        <taxon>Agaricomycotina</taxon>
        <taxon>Tremellomycetes</taxon>
        <taxon>Filobasidiales</taxon>
        <taxon>Filobasidiaceae</taxon>
        <taxon>Filobasidium</taxon>
    </lineage>
</organism>
<evidence type="ECO:0000313" key="4">
    <source>
        <dbReference type="EMBL" id="KAG7563100.1"/>
    </source>
</evidence>
<dbReference type="InterPro" id="IPR023582">
    <property type="entry name" value="Impact"/>
</dbReference>
<name>A0A8K0JPJ8_9TREE</name>
<dbReference type="InterPro" id="IPR036956">
    <property type="entry name" value="Impact_N_sf"/>
</dbReference>
<comment type="similarity">
    <text evidence="1">Belongs to the IMPACT family.</text>
</comment>
<evidence type="ECO:0008006" key="6">
    <source>
        <dbReference type="Google" id="ProtNLM"/>
    </source>
</evidence>